<dbReference type="GeneID" id="72185106"/>
<dbReference type="Gene3D" id="2.160.20.10">
    <property type="entry name" value="Single-stranded right-handed beta-helix, Pectin lyase-like"/>
    <property type="match status" value="3"/>
</dbReference>
<dbReference type="InterPro" id="IPR013783">
    <property type="entry name" value="Ig-like_fold"/>
</dbReference>
<evidence type="ECO:0000313" key="8">
    <source>
        <dbReference type="Proteomes" id="UP000830729"/>
    </source>
</evidence>
<organism evidence="7 8">
    <name type="scientific">Halorussus limi</name>
    <dbReference type="NCBI Taxonomy" id="2938695"/>
    <lineage>
        <taxon>Archaea</taxon>
        <taxon>Methanobacteriati</taxon>
        <taxon>Methanobacteriota</taxon>
        <taxon>Stenosarchaea group</taxon>
        <taxon>Halobacteria</taxon>
        <taxon>Halobacteriales</taxon>
        <taxon>Haladaptataceae</taxon>
        <taxon>Halorussus</taxon>
    </lineage>
</organism>
<dbReference type="AlphaFoldDB" id="A0A8U0HXT0"/>
<feature type="compositionally biased region" description="Low complexity" evidence="4">
    <location>
        <begin position="911"/>
        <end position="926"/>
    </location>
</feature>
<dbReference type="InterPro" id="IPR035986">
    <property type="entry name" value="PKD_dom_sf"/>
</dbReference>
<dbReference type="SUPFAM" id="SSF51126">
    <property type="entry name" value="Pectin lyase-like"/>
    <property type="match status" value="2"/>
</dbReference>
<dbReference type="Gene3D" id="2.60.40.10">
    <property type="entry name" value="Immunoglobulins"/>
    <property type="match status" value="1"/>
</dbReference>
<keyword evidence="5" id="KW-1133">Transmembrane helix</keyword>
<dbReference type="SMART" id="SM00710">
    <property type="entry name" value="PbH1"/>
    <property type="match status" value="16"/>
</dbReference>
<evidence type="ECO:0000259" key="6">
    <source>
        <dbReference type="SMART" id="SM00089"/>
    </source>
</evidence>
<evidence type="ECO:0000256" key="5">
    <source>
        <dbReference type="SAM" id="Phobius"/>
    </source>
</evidence>
<keyword evidence="1" id="KW-0732">Signal</keyword>
<feature type="compositionally biased region" description="Low complexity" evidence="4">
    <location>
        <begin position="962"/>
        <end position="981"/>
    </location>
</feature>
<feature type="region of interest" description="Disordered" evidence="4">
    <location>
        <begin position="959"/>
        <end position="991"/>
    </location>
</feature>
<dbReference type="InterPro" id="IPR006626">
    <property type="entry name" value="PbH1"/>
</dbReference>
<dbReference type="InterPro" id="IPR011050">
    <property type="entry name" value="Pectin_lyase_fold/virulence"/>
</dbReference>
<evidence type="ECO:0000256" key="1">
    <source>
        <dbReference type="ARBA" id="ARBA00022729"/>
    </source>
</evidence>
<evidence type="ECO:0000313" key="7">
    <source>
        <dbReference type="EMBL" id="UPV75965.1"/>
    </source>
</evidence>
<proteinExistence type="predicted"/>
<feature type="transmembrane region" description="Helical" evidence="5">
    <location>
        <begin position="1008"/>
        <end position="1032"/>
    </location>
</feature>
<dbReference type="InterPro" id="IPR039448">
    <property type="entry name" value="Beta_helix"/>
</dbReference>
<feature type="region of interest" description="Disordered" evidence="4">
    <location>
        <begin position="907"/>
        <end position="928"/>
    </location>
</feature>
<keyword evidence="5" id="KW-0812">Transmembrane</keyword>
<feature type="domain" description="PKD/Chitinase" evidence="6">
    <location>
        <begin position="867"/>
        <end position="958"/>
    </location>
</feature>
<keyword evidence="8" id="KW-1185">Reference proteome</keyword>
<feature type="transmembrane region" description="Helical" evidence="5">
    <location>
        <begin position="1044"/>
        <end position="1061"/>
    </location>
</feature>
<dbReference type="InterPro" id="IPR012334">
    <property type="entry name" value="Pectin_lyas_fold"/>
</dbReference>
<dbReference type="GO" id="GO:0016020">
    <property type="term" value="C:membrane"/>
    <property type="evidence" value="ECO:0007669"/>
    <property type="project" value="TreeGrafter"/>
</dbReference>
<dbReference type="Pfam" id="PF00801">
    <property type="entry name" value="PKD"/>
    <property type="match status" value="1"/>
</dbReference>
<dbReference type="InterPro" id="IPR000601">
    <property type="entry name" value="PKD_dom"/>
</dbReference>
<dbReference type="PANTHER" id="PTHR47653:SF1">
    <property type="entry name" value="DELETED IN MALIGNANT BRAIN TUMORS 1 PROTEIN"/>
    <property type="match status" value="1"/>
</dbReference>
<keyword evidence="5" id="KW-0472">Membrane</keyword>
<protein>
    <submittedName>
        <fullName evidence="7">Right-handed parallel beta-helix repeat-containing protein</fullName>
    </submittedName>
</protein>
<accession>A0A8U0HXT0</accession>
<dbReference type="SUPFAM" id="SSF49299">
    <property type="entry name" value="PKD domain"/>
    <property type="match status" value="1"/>
</dbReference>
<dbReference type="InterPro" id="IPR053243">
    <property type="entry name" value="SJ_maturation_regulator"/>
</dbReference>
<dbReference type="EMBL" id="CP096659">
    <property type="protein sequence ID" value="UPV75965.1"/>
    <property type="molecule type" value="Genomic_DNA"/>
</dbReference>
<keyword evidence="2" id="KW-0677">Repeat</keyword>
<dbReference type="RefSeq" id="WP_248652002.1">
    <property type="nucleotide sequence ID" value="NZ_CP096659.1"/>
</dbReference>
<evidence type="ECO:0000256" key="4">
    <source>
        <dbReference type="SAM" id="MobiDB-lite"/>
    </source>
</evidence>
<name>A0A8U0HXT0_9EURY</name>
<dbReference type="Pfam" id="PF13229">
    <property type="entry name" value="Beta_helix"/>
    <property type="match status" value="1"/>
</dbReference>
<gene>
    <name evidence="7" type="ORF">M0R89_07865</name>
</gene>
<dbReference type="InterPro" id="IPR022409">
    <property type="entry name" value="PKD/Chitinase_dom"/>
</dbReference>
<dbReference type="SMART" id="SM00089">
    <property type="entry name" value="PKD"/>
    <property type="match status" value="1"/>
</dbReference>
<evidence type="ECO:0000256" key="3">
    <source>
        <dbReference type="ARBA" id="ARBA00023180"/>
    </source>
</evidence>
<dbReference type="PANTHER" id="PTHR47653">
    <property type="entry name" value="PROTEIN BARK BEETLE"/>
    <property type="match status" value="1"/>
</dbReference>
<dbReference type="CDD" id="cd00146">
    <property type="entry name" value="PKD"/>
    <property type="match status" value="1"/>
</dbReference>
<feature type="transmembrane region" description="Helical" evidence="5">
    <location>
        <begin position="1067"/>
        <end position="1087"/>
    </location>
</feature>
<reference evidence="7 8" key="1">
    <citation type="submission" date="2022-04" db="EMBL/GenBank/DDBJ databases">
        <title>Diverse halophilic archaea isolated from saline environments.</title>
        <authorList>
            <person name="Cui H.-L."/>
        </authorList>
    </citation>
    <scope>NUCLEOTIDE SEQUENCE [LARGE SCALE GENOMIC DNA]</scope>
    <source>
        <strain evidence="7 8">XZYJT49</strain>
    </source>
</reference>
<dbReference type="Proteomes" id="UP000830729">
    <property type="component" value="Chromosome"/>
</dbReference>
<keyword evidence="3" id="KW-0325">Glycoprotein</keyword>
<dbReference type="KEGG" id="halx:M0R89_07865"/>
<evidence type="ECO:0000256" key="2">
    <source>
        <dbReference type="ARBA" id="ARBA00022737"/>
    </source>
</evidence>
<dbReference type="GO" id="GO:0045217">
    <property type="term" value="P:cell-cell junction maintenance"/>
    <property type="evidence" value="ECO:0007669"/>
    <property type="project" value="TreeGrafter"/>
</dbReference>
<sequence>MNRAPPRTLALLLVSVLALSAVAPATAGLAADAASAGDASVGDASTSDASAGAADLTYVESDITEDTTWNAADGPYRIAADVTVEAGATLTVEPGTTVQPAAGIRITVEGNLTAEGTESDPITVATAPQAPDAVRWASIRYEGGPRSHLSLAHATLENATNALTVGSSAGRIDVTGVTVRNASRDGIRVVNGTGTPKLTVEDSTFTDIGERGIAVTPGVGAVGESRVTSNSSSPGNRTEHQLALALGADTTMDAFRVAYRGHGGVGEVDRSSIRKFGLDLDGNGSVDWNLLPLVKTVVDRSNSYEIRLRRTVTVPADATVRVAYEGVENPRTYGTYPVEVDLRTNGVAQTATTVLSFDLRSSGEQSALDSPPSRASDFSVTGSTFDSTGEQGVFVAADVAREFRITGNSFSDTRGSGIALRGRRVDSVTVRGNRLAEIGREADGVRIAGRRLSDLTVRRNRIAGADAGVGLYARNENADRIRVVSNVVTDSTTGVRVRHRAEHYSQHLSMTLADNELADNAGRGLSVVAPSTRLEGVTVRGNEISGNGNAGLSVEANVLTGTAVRDNVIEDNDAAGARLLAGRFVRSAVRNNTVARNRGDGLSVRTELVVHDVSVTDNRVLDNAGVGLNVNNSLTHAGAVELSRNLVAANAYGIRVAGAFGARILNNTVVYNTYGLGAPVRTDGYRPGTGIVVEEGEAGAIFRTGEVTEPLRELVDDRQVGRMLDRRSPDTYTVVLRPNEAAHVWEGGDAALTVRALSADIPTGVVLRKSDESRQRVVVRGNDVYGHDRGMTVNVSTLVDANTTARLFVNATRTVVAERNYWGAESGPTHASIHPEGTGDRVVTRRGWVDFVPSAASPHGPRYHRPVANVTASPNPAAVGERVVLSGRESSDGDGRVETYRFAVAPRQNVTGPTAETPSSPTATASFGETGNYTVSLVVANELGVESADPATATVAVRNRSATPTTAEAAMTDPAATTAAERSANPTTTLSANGEGGLVSQLSVLATLGGLLGLVLYGGALALGAVGAVQTVRRAGVPVGGKTINGLAVAGMAVWVAAGLLGTDGLLAVGVGSGVLWVALVVLLWALTRFIYD</sequence>